<dbReference type="EMBL" id="JAMZIH010000172">
    <property type="protein sequence ID" value="KAJ1679806.1"/>
    <property type="molecule type" value="Genomic_DNA"/>
</dbReference>
<evidence type="ECO:0000313" key="2">
    <source>
        <dbReference type="Proteomes" id="UP001145114"/>
    </source>
</evidence>
<proteinExistence type="predicted"/>
<accession>A0ACC1HU22</accession>
<evidence type="ECO:0000313" key="1">
    <source>
        <dbReference type="EMBL" id="KAJ1679806.1"/>
    </source>
</evidence>
<keyword evidence="2" id="KW-1185">Reference proteome</keyword>
<protein>
    <submittedName>
        <fullName evidence="1">Uncharacterized protein</fullName>
    </submittedName>
</protein>
<comment type="caution">
    <text evidence="1">The sequence shown here is derived from an EMBL/GenBank/DDBJ whole genome shotgun (WGS) entry which is preliminary data.</text>
</comment>
<sequence>MSKRAQSDGIPLPNRRPRSSVVSSIGSNRAPARVTGNIIDACANDWIWLVRDKKLLIDKTDLLLDVMKYDSSDVILRPRRFGKTIVLKMIRDFLNVAGTDKELAERKRIFKSMNVHRVDPTFVDEHCGKYPVIYLSLKDAYPTTWDDIRFGMTRVISTAIENWDHAISDTSKAELSDSRDRINRMKYSIRNNIDDSIAILRGLVDYLSEYYNAQCIVLVDEFDTPIMEAYDRTHDRVKRYMRRLLLPLAKDNTRVRKFIMVGIDPVNLDTFGPGMNNCSDRSREVASSYQTSFGFTKEEVEALLDKAVVKWGLTMEQGDHLRRVAQRWYDGYYVCRDVRLYNPRSIMCLMEHITKSREACLKVMESRSALMYKLFEDIWMPTYWSRSVVDEVLALLPVIKDLVADFLNLVGTADKSASNYVPRVRVRIEDYTHTTKLGGVGSLPSRFTTTSGDRQQWVVSITSSVQGKPARDSLDVNELMTLLYYHGYLSIKDKAYLIIPNYEALCAWLDLIGVSPMANRLVSGMGGKPVLVDHLLSGEYLEFIKHIERVLEVQNRKQDPIQTYEPPFRVLASLMLSLSLDSSKYDVAHEISISQGRFDIVVKPRRGVINDGGRGPLGVLIEVKQAGPDAVDKDAPSLTANDARFIGDKSKDRMKRARRKLGDKTFRSLVGLLAEGYDQILEKQCLDTFNGCCDEVLVVVVSLCGTSPLFQLDCFGRQGQVWRPESKKRPIINHLSCPFNWPDL</sequence>
<name>A0ACC1HU22_9FUNG</name>
<dbReference type="Proteomes" id="UP001145114">
    <property type="component" value="Unassembled WGS sequence"/>
</dbReference>
<reference evidence="1" key="1">
    <citation type="submission" date="2022-06" db="EMBL/GenBank/DDBJ databases">
        <title>Phylogenomic reconstructions and comparative analyses of Kickxellomycotina fungi.</title>
        <authorList>
            <person name="Reynolds N.K."/>
            <person name="Stajich J.E."/>
            <person name="Barry K."/>
            <person name="Grigoriev I.V."/>
            <person name="Crous P."/>
            <person name="Smith M.E."/>
        </authorList>
    </citation>
    <scope>NUCLEOTIDE SEQUENCE</scope>
    <source>
        <strain evidence="1">RSA 2271</strain>
    </source>
</reference>
<gene>
    <name evidence="1" type="ORF">EV182_001291</name>
</gene>
<organism evidence="1 2">
    <name type="scientific">Spiromyces aspiralis</name>
    <dbReference type="NCBI Taxonomy" id="68401"/>
    <lineage>
        <taxon>Eukaryota</taxon>
        <taxon>Fungi</taxon>
        <taxon>Fungi incertae sedis</taxon>
        <taxon>Zoopagomycota</taxon>
        <taxon>Kickxellomycotina</taxon>
        <taxon>Kickxellomycetes</taxon>
        <taxon>Kickxellales</taxon>
        <taxon>Kickxellaceae</taxon>
        <taxon>Spiromyces</taxon>
    </lineage>
</organism>